<reference evidence="9" key="2">
    <citation type="submission" date="2021-04" db="EMBL/GenBank/DDBJ databases">
        <authorList>
            <person name="Gilroy R."/>
        </authorList>
    </citation>
    <scope>NUCLEOTIDE SEQUENCE</scope>
    <source>
        <strain evidence="9">ChiBcolR8-3208</strain>
    </source>
</reference>
<gene>
    <name evidence="9" type="ORF">H9942_02585</name>
</gene>
<dbReference type="CDD" id="cd21120">
    <property type="entry name" value="SPASM_anSME"/>
    <property type="match status" value="1"/>
</dbReference>
<evidence type="ECO:0000256" key="3">
    <source>
        <dbReference type="ARBA" id="ARBA00022691"/>
    </source>
</evidence>
<evidence type="ECO:0000256" key="2">
    <source>
        <dbReference type="ARBA" id="ARBA00022485"/>
    </source>
</evidence>
<dbReference type="InterPro" id="IPR023867">
    <property type="entry name" value="Sulphatase_maturase_rSAM"/>
</dbReference>
<dbReference type="InterPro" id="IPR047207">
    <property type="entry name" value="SPASM_anSME"/>
</dbReference>
<dbReference type="Pfam" id="PF13186">
    <property type="entry name" value="SPASM"/>
    <property type="match status" value="1"/>
</dbReference>
<dbReference type="GO" id="GO:0016491">
    <property type="term" value="F:oxidoreductase activity"/>
    <property type="evidence" value="ECO:0007669"/>
    <property type="project" value="InterPro"/>
</dbReference>
<dbReference type="GO" id="GO:0051539">
    <property type="term" value="F:4 iron, 4 sulfur cluster binding"/>
    <property type="evidence" value="ECO:0007669"/>
    <property type="project" value="UniProtKB-KW"/>
</dbReference>
<comment type="similarity">
    <text evidence="7">Belongs to the radical SAM superfamily. Anaerobic sulfatase-maturating enzyme family.</text>
</comment>
<dbReference type="AlphaFoldDB" id="A0A9D2LWI4"/>
<dbReference type="Proteomes" id="UP000824214">
    <property type="component" value="Unassembled WGS sequence"/>
</dbReference>
<proteinExistence type="inferred from homology"/>
<dbReference type="InterPro" id="IPR034485">
    <property type="entry name" value="Anaerobic_Cys-type_sulfatase-m"/>
</dbReference>
<accession>A0A9D2LWI4</accession>
<dbReference type="CDD" id="cd01335">
    <property type="entry name" value="Radical_SAM"/>
    <property type="match status" value="1"/>
</dbReference>
<dbReference type="InterPro" id="IPR023885">
    <property type="entry name" value="4Fe4S-binding_SPASM_dom"/>
</dbReference>
<dbReference type="SFLD" id="SFLDG01384">
    <property type="entry name" value="thioether_bond_formation_requi"/>
    <property type="match status" value="1"/>
</dbReference>
<evidence type="ECO:0000256" key="1">
    <source>
        <dbReference type="ARBA" id="ARBA00001966"/>
    </source>
</evidence>
<dbReference type="PANTHER" id="PTHR43273">
    <property type="entry name" value="ANAEROBIC SULFATASE-MATURATING ENZYME HOMOLOG ASLB-RELATED"/>
    <property type="match status" value="1"/>
</dbReference>
<dbReference type="SFLD" id="SFLDG01067">
    <property type="entry name" value="SPASM/twitch_domain_containing"/>
    <property type="match status" value="1"/>
</dbReference>
<comment type="caution">
    <text evidence="9">The sequence shown here is derived from an EMBL/GenBank/DDBJ whole genome shotgun (WGS) entry which is preliminary data.</text>
</comment>
<dbReference type="Gene3D" id="3.20.20.70">
    <property type="entry name" value="Aldolase class I"/>
    <property type="match status" value="1"/>
</dbReference>
<name>A0A9D2LWI4_9FIRM</name>
<sequence length="377" mass="42498">MRHVHLLIKPASGLCNLNCLYCFYHDIVEKREQASYGLMTEDTLAAVLEKALAAASHSCTIAFQGGEPTLAGLDFFRKAVELQRRLNVNRVQVYNSIQTNGLLLDSQWAAFFRENHFLVGLSLDGMKDTHDLYRLDALGQGTFNRAVRVLQLLESHGVAYNILTVVNRATAQHVEKIYRFYQRNRWGYLQFIPCLDPLGEEPGSQAYSLTPEAYGDFLCRLFDLWYRDAKVGRAPSIRQFENYVEMLLGYPPEACGMAGVCGMQHVVEADGSVYPCDFYVLDGYRLGNLREDSLEEVNQRRKKLGFVEQSRAVDPACKACGYFPLCRGGCRRYRPAGEDGSLGRNCLCEGYRKFFGHALPRLRELAGMAAGRLGNHS</sequence>
<reference evidence="9" key="1">
    <citation type="journal article" date="2021" name="PeerJ">
        <title>Extensive microbial diversity within the chicken gut microbiome revealed by metagenomics and culture.</title>
        <authorList>
            <person name="Gilroy R."/>
            <person name="Ravi A."/>
            <person name="Getino M."/>
            <person name="Pursley I."/>
            <person name="Horton D.L."/>
            <person name="Alikhan N.F."/>
            <person name="Baker D."/>
            <person name="Gharbi K."/>
            <person name="Hall N."/>
            <person name="Watson M."/>
            <person name="Adriaenssens E.M."/>
            <person name="Foster-Nyarko E."/>
            <person name="Jarju S."/>
            <person name="Secka A."/>
            <person name="Antonio M."/>
            <person name="Oren A."/>
            <person name="Chaudhuri R.R."/>
            <person name="La Ragione R."/>
            <person name="Hildebrand F."/>
            <person name="Pallen M.J."/>
        </authorList>
    </citation>
    <scope>NUCLEOTIDE SEQUENCE</scope>
    <source>
        <strain evidence="9">ChiBcolR8-3208</strain>
    </source>
</reference>
<evidence type="ECO:0000256" key="6">
    <source>
        <dbReference type="ARBA" id="ARBA00023014"/>
    </source>
</evidence>
<evidence type="ECO:0000313" key="10">
    <source>
        <dbReference type="Proteomes" id="UP000824214"/>
    </source>
</evidence>
<dbReference type="SFLD" id="SFLDG01072">
    <property type="entry name" value="dehydrogenase_like"/>
    <property type="match status" value="1"/>
</dbReference>
<evidence type="ECO:0000256" key="5">
    <source>
        <dbReference type="ARBA" id="ARBA00023004"/>
    </source>
</evidence>
<dbReference type="InterPro" id="IPR007197">
    <property type="entry name" value="rSAM"/>
</dbReference>
<comment type="cofactor">
    <cofactor evidence="1">
        <name>[4Fe-4S] cluster</name>
        <dbReference type="ChEBI" id="CHEBI:49883"/>
    </cofactor>
</comment>
<evidence type="ECO:0000256" key="4">
    <source>
        <dbReference type="ARBA" id="ARBA00022723"/>
    </source>
</evidence>
<organism evidence="9 10">
    <name type="scientific">Candidatus Acutalibacter ornithocaccae</name>
    <dbReference type="NCBI Taxonomy" id="2838416"/>
    <lineage>
        <taxon>Bacteria</taxon>
        <taxon>Bacillati</taxon>
        <taxon>Bacillota</taxon>
        <taxon>Clostridia</taxon>
        <taxon>Eubacteriales</taxon>
        <taxon>Acutalibacteraceae</taxon>
        <taxon>Acutalibacter</taxon>
    </lineage>
</organism>
<dbReference type="EMBL" id="DWXZ01000043">
    <property type="protein sequence ID" value="HJB36941.1"/>
    <property type="molecule type" value="Genomic_DNA"/>
</dbReference>
<evidence type="ECO:0000313" key="9">
    <source>
        <dbReference type="EMBL" id="HJB36941.1"/>
    </source>
</evidence>
<dbReference type="PROSITE" id="PS51918">
    <property type="entry name" value="RADICAL_SAM"/>
    <property type="match status" value="1"/>
</dbReference>
<keyword evidence="2" id="KW-0004">4Fe-4S</keyword>
<feature type="domain" description="Radical SAM core" evidence="8">
    <location>
        <begin position="1"/>
        <end position="227"/>
    </location>
</feature>
<dbReference type="SFLD" id="SFLDF00289">
    <property type="entry name" value="anaerobic_Cys-type_sulfatase-m"/>
    <property type="match status" value="1"/>
</dbReference>
<dbReference type="PANTHER" id="PTHR43273:SF3">
    <property type="entry name" value="ANAEROBIC SULFATASE-MATURATING ENZYME HOMOLOG ASLB-RELATED"/>
    <property type="match status" value="1"/>
</dbReference>
<dbReference type="SUPFAM" id="SSF102114">
    <property type="entry name" value="Radical SAM enzymes"/>
    <property type="match status" value="1"/>
</dbReference>
<evidence type="ECO:0000259" key="8">
    <source>
        <dbReference type="PROSITE" id="PS51918"/>
    </source>
</evidence>
<dbReference type="SFLD" id="SFLDG01386">
    <property type="entry name" value="main_SPASM_domain-containing"/>
    <property type="match status" value="1"/>
</dbReference>
<dbReference type="NCBIfam" id="TIGR04085">
    <property type="entry name" value="rSAM_more_4Fe4S"/>
    <property type="match status" value="1"/>
</dbReference>
<dbReference type="InterPro" id="IPR058240">
    <property type="entry name" value="rSAM_sf"/>
</dbReference>
<keyword evidence="5" id="KW-0408">Iron</keyword>
<dbReference type="SFLD" id="SFLDS00029">
    <property type="entry name" value="Radical_SAM"/>
    <property type="match status" value="1"/>
</dbReference>
<keyword evidence="3" id="KW-0949">S-adenosyl-L-methionine</keyword>
<dbReference type="Pfam" id="PF04055">
    <property type="entry name" value="Radical_SAM"/>
    <property type="match status" value="1"/>
</dbReference>
<dbReference type="NCBIfam" id="NF010321">
    <property type="entry name" value="PRK13758.1"/>
    <property type="match status" value="1"/>
</dbReference>
<dbReference type="InterPro" id="IPR013785">
    <property type="entry name" value="Aldolase_TIM"/>
</dbReference>
<protein>
    <submittedName>
        <fullName evidence="9">Anaerobic sulfatase maturase</fullName>
    </submittedName>
</protein>
<dbReference type="NCBIfam" id="TIGR03942">
    <property type="entry name" value="sulfatase_rSAM"/>
    <property type="match status" value="1"/>
</dbReference>
<keyword evidence="6" id="KW-0411">Iron-sulfur</keyword>
<evidence type="ECO:0000256" key="7">
    <source>
        <dbReference type="ARBA" id="ARBA00023601"/>
    </source>
</evidence>
<keyword evidence="4" id="KW-0479">Metal-binding</keyword>
<dbReference type="GO" id="GO:0046872">
    <property type="term" value="F:metal ion binding"/>
    <property type="evidence" value="ECO:0007669"/>
    <property type="project" value="UniProtKB-KW"/>
</dbReference>